<protein>
    <submittedName>
        <fullName evidence="2">Uncharacterized protein</fullName>
    </submittedName>
</protein>
<keyword evidence="3" id="KW-1185">Reference proteome</keyword>
<name>A0ABP1AB73_9BRYO</name>
<proteinExistence type="predicted"/>
<sequence>MAELVVVMTRRVAAFSMAELMAIRKLTTATRVCEGTKNNHVCLLGIKGEAYVASKPSHFYFFYKAAQNVRSKPRPRKYGLRTGHMHGHGRDWARIGHERTGHGRARHGRTGHEHGYGTRHEYGQTGHGRAGHGQIVSERHGYPLV</sequence>
<accession>A0ABP1AB73</accession>
<evidence type="ECO:0000313" key="2">
    <source>
        <dbReference type="EMBL" id="CAK9859735.1"/>
    </source>
</evidence>
<dbReference type="EMBL" id="OZ023711">
    <property type="protein sequence ID" value="CAK9859735.1"/>
    <property type="molecule type" value="Genomic_DNA"/>
</dbReference>
<feature type="region of interest" description="Disordered" evidence="1">
    <location>
        <begin position="123"/>
        <end position="145"/>
    </location>
</feature>
<organism evidence="2 3">
    <name type="scientific">Sphagnum jensenii</name>
    <dbReference type="NCBI Taxonomy" id="128206"/>
    <lineage>
        <taxon>Eukaryota</taxon>
        <taxon>Viridiplantae</taxon>
        <taxon>Streptophyta</taxon>
        <taxon>Embryophyta</taxon>
        <taxon>Bryophyta</taxon>
        <taxon>Sphagnophytina</taxon>
        <taxon>Sphagnopsida</taxon>
        <taxon>Sphagnales</taxon>
        <taxon>Sphagnaceae</taxon>
        <taxon>Sphagnum</taxon>
    </lineage>
</organism>
<dbReference type="Proteomes" id="UP001497522">
    <property type="component" value="Chromosome 10"/>
</dbReference>
<gene>
    <name evidence="2" type="ORF">CSSPJE1EN2_LOCUS2730</name>
</gene>
<evidence type="ECO:0000256" key="1">
    <source>
        <dbReference type="SAM" id="MobiDB-lite"/>
    </source>
</evidence>
<reference evidence="2" key="1">
    <citation type="submission" date="2024-03" db="EMBL/GenBank/DDBJ databases">
        <authorList>
            <consortium name="ELIXIR-Norway"/>
            <consortium name="Elixir Norway"/>
        </authorList>
    </citation>
    <scope>NUCLEOTIDE SEQUENCE</scope>
</reference>
<evidence type="ECO:0000313" key="3">
    <source>
        <dbReference type="Proteomes" id="UP001497522"/>
    </source>
</evidence>